<evidence type="ECO:0000256" key="2">
    <source>
        <dbReference type="ARBA" id="ARBA00023002"/>
    </source>
</evidence>
<dbReference type="CDD" id="cd05233">
    <property type="entry name" value="SDR_c"/>
    <property type="match status" value="1"/>
</dbReference>
<organism evidence="3">
    <name type="scientific">marine metagenome</name>
    <dbReference type="NCBI Taxonomy" id="408172"/>
    <lineage>
        <taxon>unclassified sequences</taxon>
        <taxon>metagenomes</taxon>
        <taxon>ecological metagenomes</taxon>
    </lineage>
</organism>
<dbReference type="AlphaFoldDB" id="A0A382ZRV9"/>
<evidence type="ECO:0000256" key="1">
    <source>
        <dbReference type="ARBA" id="ARBA00006484"/>
    </source>
</evidence>
<dbReference type="PANTHER" id="PTHR43669:SF14">
    <property type="entry name" value="OXIDOREDUCTASE"/>
    <property type="match status" value="1"/>
</dbReference>
<dbReference type="PANTHER" id="PTHR43669">
    <property type="entry name" value="5-KETO-D-GLUCONATE 5-REDUCTASE"/>
    <property type="match status" value="1"/>
</dbReference>
<reference evidence="3" key="1">
    <citation type="submission" date="2018-05" db="EMBL/GenBank/DDBJ databases">
        <authorList>
            <person name="Lanie J.A."/>
            <person name="Ng W.-L."/>
            <person name="Kazmierczak K.M."/>
            <person name="Andrzejewski T.M."/>
            <person name="Davidsen T.M."/>
            <person name="Wayne K.J."/>
            <person name="Tettelin H."/>
            <person name="Glass J.I."/>
            <person name="Rusch D."/>
            <person name="Podicherti R."/>
            <person name="Tsui H.-C.T."/>
            <person name="Winkler M.E."/>
        </authorList>
    </citation>
    <scope>NUCLEOTIDE SEQUENCE</scope>
</reference>
<keyword evidence="2" id="KW-0560">Oxidoreductase</keyword>
<feature type="non-terminal residue" evidence="3">
    <location>
        <position position="97"/>
    </location>
</feature>
<dbReference type="Gene3D" id="3.40.50.720">
    <property type="entry name" value="NAD(P)-binding Rossmann-like Domain"/>
    <property type="match status" value="1"/>
</dbReference>
<name>A0A382ZRV9_9ZZZZ</name>
<dbReference type="GO" id="GO:0016491">
    <property type="term" value="F:oxidoreductase activity"/>
    <property type="evidence" value="ECO:0007669"/>
    <property type="project" value="UniProtKB-KW"/>
</dbReference>
<protein>
    <submittedName>
        <fullName evidence="3">Uncharacterized protein</fullName>
    </submittedName>
</protein>
<dbReference type="Pfam" id="PF00106">
    <property type="entry name" value="adh_short"/>
    <property type="match status" value="1"/>
</dbReference>
<proteinExistence type="inferred from homology"/>
<evidence type="ECO:0000313" key="3">
    <source>
        <dbReference type="EMBL" id="SVD98050.1"/>
    </source>
</evidence>
<sequence>MGASVIIGDVELSRCAELSKKINASANKTYSLEINITNESSIIQFFDDIKKRCGHLDVLINNAQVKPEGFYAPFENYSKETLMEVVDGNLIGVALAC</sequence>
<accession>A0A382ZRV9</accession>
<comment type="similarity">
    <text evidence="1">Belongs to the short-chain dehydrogenases/reductases (SDR) family.</text>
</comment>
<dbReference type="EMBL" id="UINC01186032">
    <property type="protein sequence ID" value="SVD98050.1"/>
    <property type="molecule type" value="Genomic_DNA"/>
</dbReference>
<dbReference type="InterPro" id="IPR002347">
    <property type="entry name" value="SDR_fam"/>
</dbReference>
<dbReference type="SUPFAM" id="SSF51735">
    <property type="entry name" value="NAD(P)-binding Rossmann-fold domains"/>
    <property type="match status" value="1"/>
</dbReference>
<gene>
    <name evidence="3" type="ORF">METZ01_LOCUS450904</name>
</gene>
<dbReference type="InterPro" id="IPR036291">
    <property type="entry name" value="NAD(P)-bd_dom_sf"/>
</dbReference>